<feature type="transmembrane region" description="Helical" evidence="1">
    <location>
        <begin position="54"/>
        <end position="76"/>
    </location>
</feature>
<gene>
    <name evidence="2" type="ORF">EII21_08135</name>
</gene>
<proteinExistence type="predicted"/>
<evidence type="ECO:0000256" key="1">
    <source>
        <dbReference type="SAM" id="Phobius"/>
    </source>
</evidence>
<dbReference type="RefSeq" id="WP_124795472.1">
    <property type="nucleotide sequence ID" value="NZ_RQYC01000013.1"/>
</dbReference>
<organism evidence="2 3">
    <name type="scientific">Conchiformibius steedae</name>
    <dbReference type="NCBI Taxonomy" id="153493"/>
    <lineage>
        <taxon>Bacteria</taxon>
        <taxon>Pseudomonadati</taxon>
        <taxon>Pseudomonadota</taxon>
        <taxon>Betaproteobacteria</taxon>
        <taxon>Neisseriales</taxon>
        <taxon>Neisseriaceae</taxon>
        <taxon>Conchiformibius</taxon>
    </lineage>
</organism>
<keyword evidence="1" id="KW-0472">Membrane</keyword>
<accession>A0A3P2A2D9</accession>
<evidence type="ECO:0000313" key="2">
    <source>
        <dbReference type="EMBL" id="RRD89587.1"/>
    </source>
</evidence>
<sequence>MGRIARQSKWKRNRAGMTASALASAALYAIALIFIYFLIYIMDGAKSPGALDQVILHSLLFGVCASAVGGIFALALPREMPDTVHVSTHKAATKQPEN</sequence>
<evidence type="ECO:0000313" key="3">
    <source>
        <dbReference type="Proteomes" id="UP000269923"/>
    </source>
</evidence>
<dbReference type="Proteomes" id="UP000269923">
    <property type="component" value="Unassembled WGS sequence"/>
</dbReference>
<keyword evidence="1" id="KW-1133">Transmembrane helix</keyword>
<comment type="caution">
    <text evidence="2">The sequence shown here is derived from an EMBL/GenBank/DDBJ whole genome shotgun (WGS) entry which is preliminary data.</text>
</comment>
<feature type="transmembrane region" description="Helical" evidence="1">
    <location>
        <begin position="21"/>
        <end position="42"/>
    </location>
</feature>
<name>A0A3P2A2D9_9NEIS</name>
<protein>
    <submittedName>
        <fullName evidence="2">Uncharacterized protein</fullName>
    </submittedName>
</protein>
<keyword evidence="3" id="KW-1185">Reference proteome</keyword>
<reference evidence="2 3" key="1">
    <citation type="submission" date="2018-11" db="EMBL/GenBank/DDBJ databases">
        <title>Genomes From Bacteria Associated with the Canine Oral Cavity: a Test Case for Automated Genome-Based Taxonomic Assignment.</title>
        <authorList>
            <person name="Coil D.A."/>
            <person name="Jospin G."/>
            <person name="Darling A.E."/>
            <person name="Wallis C."/>
            <person name="Davis I.J."/>
            <person name="Harris S."/>
            <person name="Eisen J.A."/>
            <person name="Holcombe L.J."/>
            <person name="O'Flynn C."/>
        </authorList>
    </citation>
    <scope>NUCLEOTIDE SEQUENCE [LARGE SCALE GENOMIC DNA]</scope>
    <source>
        <strain evidence="2 3">COT-280</strain>
    </source>
</reference>
<dbReference type="AlphaFoldDB" id="A0A3P2A2D9"/>
<keyword evidence="1" id="KW-0812">Transmembrane</keyword>
<dbReference type="EMBL" id="RQYC01000013">
    <property type="protein sequence ID" value="RRD89587.1"/>
    <property type="molecule type" value="Genomic_DNA"/>
</dbReference>